<organism evidence="11 12">
    <name type="scientific">Desulfofundulus thermobenzoicus</name>
    <dbReference type="NCBI Taxonomy" id="29376"/>
    <lineage>
        <taxon>Bacteria</taxon>
        <taxon>Bacillati</taxon>
        <taxon>Bacillota</taxon>
        <taxon>Clostridia</taxon>
        <taxon>Eubacteriales</taxon>
        <taxon>Peptococcaceae</taxon>
        <taxon>Desulfofundulus</taxon>
    </lineage>
</organism>
<dbReference type="InterPro" id="IPR043129">
    <property type="entry name" value="ATPase_NBD"/>
</dbReference>
<dbReference type="GO" id="GO:0005737">
    <property type="term" value="C:cytoplasm"/>
    <property type="evidence" value="ECO:0007669"/>
    <property type="project" value="UniProtKB-SubCell"/>
</dbReference>
<name>A0A6N7IT57_9FIRM</name>
<comment type="caution">
    <text evidence="11">The sequence shown here is derived from an EMBL/GenBank/DDBJ whole genome shotgun (WGS) entry which is preliminary data.</text>
</comment>
<dbReference type="SUPFAM" id="SSF53067">
    <property type="entry name" value="Actin-like ATPase domain"/>
    <property type="match status" value="2"/>
</dbReference>
<comment type="catalytic activity">
    <reaction evidence="8 9">
        <text>butanoate + ATP = butanoyl phosphate + ADP</text>
        <dbReference type="Rhea" id="RHEA:13585"/>
        <dbReference type="ChEBI" id="CHEBI:17968"/>
        <dbReference type="ChEBI" id="CHEBI:30616"/>
        <dbReference type="ChEBI" id="CHEBI:58079"/>
        <dbReference type="ChEBI" id="CHEBI:456216"/>
        <dbReference type="EC" id="2.7.2.7"/>
    </reaction>
</comment>
<dbReference type="PROSITE" id="PS01075">
    <property type="entry name" value="ACETATE_KINASE_1"/>
    <property type="match status" value="1"/>
</dbReference>
<accession>A0A6N7IT57</accession>
<evidence type="ECO:0000256" key="10">
    <source>
        <dbReference type="RuleBase" id="RU003835"/>
    </source>
</evidence>
<dbReference type="NCBIfam" id="TIGR02707">
    <property type="entry name" value="butyr_kinase"/>
    <property type="match status" value="1"/>
</dbReference>
<dbReference type="OrthoDB" id="9771859at2"/>
<dbReference type="PRINTS" id="PR00471">
    <property type="entry name" value="ACETATEKNASE"/>
</dbReference>
<dbReference type="GO" id="GO:0008776">
    <property type="term" value="F:acetate kinase activity"/>
    <property type="evidence" value="ECO:0007669"/>
    <property type="project" value="TreeGrafter"/>
</dbReference>
<dbReference type="Proteomes" id="UP000441717">
    <property type="component" value="Unassembled WGS sequence"/>
</dbReference>
<evidence type="ECO:0000256" key="9">
    <source>
        <dbReference type="HAMAP-Rule" id="MF_00542"/>
    </source>
</evidence>
<dbReference type="EMBL" id="WHYR01000045">
    <property type="protein sequence ID" value="MQL53305.1"/>
    <property type="molecule type" value="Genomic_DNA"/>
</dbReference>
<protein>
    <recommendedName>
        <fullName evidence="9">Probable butyrate kinase</fullName>
        <shortName evidence="9">BK</shortName>
        <ecNumber evidence="9">2.7.2.7</ecNumber>
    </recommendedName>
    <alternativeName>
        <fullName evidence="9">Branched-chain carboxylic acid kinase</fullName>
    </alternativeName>
</protein>
<dbReference type="GO" id="GO:0047761">
    <property type="term" value="F:butyrate kinase activity"/>
    <property type="evidence" value="ECO:0007669"/>
    <property type="project" value="UniProtKB-UniRule"/>
</dbReference>
<dbReference type="AlphaFoldDB" id="A0A6N7IT57"/>
<evidence type="ECO:0000256" key="2">
    <source>
        <dbReference type="ARBA" id="ARBA00008748"/>
    </source>
</evidence>
<keyword evidence="7 9" id="KW-0067">ATP-binding</keyword>
<dbReference type="HAMAP" id="MF_00542">
    <property type="entry name" value="Butyrate_kinase"/>
    <property type="match status" value="1"/>
</dbReference>
<sequence length="378" mass="41138">MGDLKINERLIVINPGSTSTKVAFFTGDEKQWVENIAHPADELAVFPRVVDQLDYRLDALRRELHNKNFDMSGVTAIAARGGLLKPVSGGVYAVDEVMLEDLSEERFGQHASNLGALLAHKLGSPYGIPSYIVDPICVDELEPVARISGLPQIRRRSVFHALNQKRQARWAAQELGKKYEEANLIVAHLGGGITIGAHRRGRVVDVNNGVDGEGPFTPERSGSLPAADVVRLAFSGRYTWEELLRLINGRGGFVAYLGTNSAREVEERAAAGDEEADLIFTALCYQVAREIGACAAVLAGRVDAVVLTGGLAYSRRVVEEIRTRVGFIAPVLVFPGEDEMAALAEGVLRVLRGEEALRSYQYEGVGWANMEEKVSGDN</sequence>
<dbReference type="CDD" id="cd24011">
    <property type="entry name" value="ASKHA_NBD_BK"/>
    <property type="match status" value="1"/>
</dbReference>
<keyword evidence="6 9" id="KW-0418">Kinase</keyword>
<evidence type="ECO:0000256" key="8">
    <source>
        <dbReference type="ARBA" id="ARBA00048596"/>
    </source>
</evidence>
<proteinExistence type="inferred from homology"/>
<dbReference type="InterPro" id="IPR023865">
    <property type="entry name" value="Aliphatic_acid_kinase_CS"/>
</dbReference>
<evidence type="ECO:0000256" key="7">
    <source>
        <dbReference type="ARBA" id="ARBA00022840"/>
    </source>
</evidence>
<dbReference type="PROSITE" id="PS01076">
    <property type="entry name" value="ACETATE_KINASE_2"/>
    <property type="match status" value="1"/>
</dbReference>
<reference evidence="11 12" key="1">
    <citation type="submission" date="2019-10" db="EMBL/GenBank/DDBJ databases">
        <title>Comparative genomics of sulfur disproportionating microorganisms.</title>
        <authorList>
            <person name="Ward L.M."/>
            <person name="Bertran E."/>
            <person name="Johnston D."/>
        </authorList>
    </citation>
    <scope>NUCLEOTIDE SEQUENCE [LARGE SCALE GENOMIC DNA]</scope>
    <source>
        <strain evidence="11 12">DSM 14055</strain>
    </source>
</reference>
<dbReference type="InterPro" id="IPR000890">
    <property type="entry name" value="Aliphatic_acid_kin_short-chain"/>
</dbReference>
<dbReference type="GO" id="GO:0006083">
    <property type="term" value="P:acetate metabolic process"/>
    <property type="evidence" value="ECO:0007669"/>
    <property type="project" value="TreeGrafter"/>
</dbReference>
<evidence type="ECO:0000256" key="5">
    <source>
        <dbReference type="ARBA" id="ARBA00022741"/>
    </source>
</evidence>
<dbReference type="InterPro" id="IPR011245">
    <property type="entry name" value="Butyrate_kin"/>
</dbReference>
<evidence type="ECO:0000313" key="12">
    <source>
        <dbReference type="Proteomes" id="UP000441717"/>
    </source>
</evidence>
<comment type="subcellular location">
    <subcellularLocation>
        <location evidence="1 9">Cytoplasm</location>
    </subcellularLocation>
</comment>
<dbReference type="NCBIfam" id="NF002834">
    <property type="entry name" value="PRK03011.1-5"/>
    <property type="match status" value="1"/>
</dbReference>
<evidence type="ECO:0000256" key="6">
    <source>
        <dbReference type="ARBA" id="ARBA00022777"/>
    </source>
</evidence>
<dbReference type="EC" id="2.7.2.7" evidence="9"/>
<evidence type="ECO:0000256" key="4">
    <source>
        <dbReference type="ARBA" id="ARBA00022679"/>
    </source>
</evidence>
<evidence type="ECO:0000313" key="11">
    <source>
        <dbReference type="EMBL" id="MQL53305.1"/>
    </source>
</evidence>
<evidence type="ECO:0000256" key="3">
    <source>
        <dbReference type="ARBA" id="ARBA00022490"/>
    </source>
</evidence>
<keyword evidence="12" id="KW-1185">Reference proteome</keyword>
<dbReference type="PANTHER" id="PTHR21060">
    <property type="entry name" value="ACETATE KINASE"/>
    <property type="match status" value="1"/>
</dbReference>
<comment type="similarity">
    <text evidence="2 9 10">Belongs to the acetokinase family.</text>
</comment>
<gene>
    <name evidence="9 11" type="primary">buk</name>
    <name evidence="11" type="ORF">GFC01_13775</name>
</gene>
<keyword evidence="3 9" id="KW-0963">Cytoplasm</keyword>
<dbReference type="GO" id="GO:0005524">
    <property type="term" value="F:ATP binding"/>
    <property type="evidence" value="ECO:0007669"/>
    <property type="project" value="UniProtKB-KW"/>
</dbReference>
<keyword evidence="4 9" id="KW-0808">Transferase</keyword>
<keyword evidence="5 9" id="KW-0547">Nucleotide-binding</keyword>
<dbReference type="PANTHER" id="PTHR21060:SF3">
    <property type="entry name" value="BUTYRATE KINASE 2-RELATED"/>
    <property type="match status" value="1"/>
</dbReference>
<evidence type="ECO:0000256" key="1">
    <source>
        <dbReference type="ARBA" id="ARBA00004496"/>
    </source>
</evidence>
<dbReference type="Gene3D" id="3.30.420.40">
    <property type="match status" value="2"/>
</dbReference>
<dbReference type="Pfam" id="PF00871">
    <property type="entry name" value="Acetate_kinase"/>
    <property type="match status" value="1"/>
</dbReference>
<dbReference type="PIRSF" id="PIRSF036458">
    <property type="entry name" value="Butyrate_kin"/>
    <property type="match status" value="1"/>
</dbReference>